<evidence type="ECO:0000256" key="1">
    <source>
        <dbReference type="SAM" id="Phobius"/>
    </source>
</evidence>
<keyword evidence="1" id="KW-0472">Membrane</keyword>
<feature type="transmembrane region" description="Helical" evidence="1">
    <location>
        <begin position="83"/>
        <end position="105"/>
    </location>
</feature>
<reference evidence="2 3" key="1">
    <citation type="submission" date="2020-02" db="EMBL/GenBank/DDBJ databases">
        <title>Broccoli isolated Pseudomonas sp.</title>
        <authorList>
            <person name="Fujikawa T."/>
            <person name="Sawada H."/>
        </authorList>
    </citation>
    <scope>NUCLEOTIDE SEQUENCE [LARGE SCALE GENOMIC DNA]</scope>
    <source>
        <strain evidence="2 3">JCM 32154</strain>
    </source>
</reference>
<comment type="caution">
    <text evidence="2">The sequence shown here is derived from an EMBL/GenBank/DDBJ whole genome shotgun (WGS) entry which is preliminary data.</text>
</comment>
<dbReference type="RefSeq" id="WP_163934009.1">
    <property type="nucleotide sequence ID" value="NZ_BMQU01000043.1"/>
</dbReference>
<accession>A0A6I5RN11</accession>
<dbReference type="AlphaFoldDB" id="A0A6I5RN11"/>
<evidence type="ECO:0000313" key="3">
    <source>
        <dbReference type="Proteomes" id="UP000471751"/>
    </source>
</evidence>
<keyword evidence="1" id="KW-1133">Transmembrane helix</keyword>
<dbReference type="EMBL" id="JAAHBT010000056">
    <property type="protein sequence ID" value="NES09504.1"/>
    <property type="molecule type" value="Genomic_DNA"/>
</dbReference>
<keyword evidence="3" id="KW-1185">Reference proteome</keyword>
<feature type="transmembrane region" description="Helical" evidence="1">
    <location>
        <begin position="48"/>
        <end position="71"/>
    </location>
</feature>
<dbReference type="Proteomes" id="UP000471751">
    <property type="component" value="Unassembled WGS sequence"/>
</dbReference>
<proteinExistence type="predicted"/>
<name>A0A6I5RN11_9PSED</name>
<evidence type="ECO:0000313" key="2">
    <source>
        <dbReference type="EMBL" id="NES09504.1"/>
    </source>
</evidence>
<gene>
    <name evidence="2" type="ORF">G3O07_06810</name>
</gene>
<organism evidence="2 3">
    <name type="scientific">Pseudomonas laurentiana</name>
    <dbReference type="NCBI Taxonomy" id="2364649"/>
    <lineage>
        <taxon>Bacteria</taxon>
        <taxon>Pseudomonadati</taxon>
        <taxon>Pseudomonadota</taxon>
        <taxon>Gammaproteobacteria</taxon>
        <taxon>Pseudomonadales</taxon>
        <taxon>Pseudomonadaceae</taxon>
        <taxon>Pseudomonas</taxon>
    </lineage>
</organism>
<keyword evidence="1" id="KW-0812">Transmembrane</keyword>
<protein>
    <submittedName>
        <fullName evidence="2">Uncharacterized protein</fullName>
    </submittedName>
</protein>
<sequence>MSRPAAGTTQKRLFSQRDYLAPLPIPTGEQPADVLNTIWRKNEVFLDIGSYSIGSGVMVLWPLVMMFLGLAYGFRNISPEGSVLTLSIGGVITGIPALILIQSLFRPVPLPLRFNRQRREVCVPREDGEYWIVPWESVTAAAVQHSTVSQGGRMEMGLLVIGFDNPDPNAQEGNQHFSLGFNCGGGTTAMALWECMRSYMEVGPQAVADRTARLHRPKGILATYIDDCFEAAQRKGWFLTLLWEGFFGLFIFNTLLIDVLERWKLSPPPDLPYPEISEWSKPLPPEQWAKRSPELEAAIAEREAELAANSAPASNRECHE</sequence>